<comment type="pathway">
    <text evidence="2">Lipid metabolism.</text>
</comment>
<dbReference type="GO" id="GO:0036151">
    <property type="term" value="P:phosphatidylcholine acyl-chain remodeling"/>
    <property type="evidence" value="ECO:0007669"/>
    <property type="project" value="TreeGrafter"/>
</dbReference>
<evidence type="ECO:0000259" key="15">
    <source>
        <dbReference type="SMART" id="SM00563"/>
    </source>
</evidence>
<evidence type="ECO:0000256" key="4">
    <source>
        <dbReference type="ARBA" id="ARBA00022516"/>
    </source>
</evidence>
<evidence type="ECO:0000256" key="12">
    <source>
        <dbReference type="ARBA" id="ARBA00023315"/>
    </source>
</evidence>
<evidence type="ECO:0000256" key="2">
    <source>
        <dbReference type="ARBA" id="ARBA00005189"/>
    </source>
</evidence>
<dbReference type="OrthoDB" id="6233737at2759"/>
<keyword evidence="17" id="KW-1185">Reference proteome</keyword>
<dbReference type="SUPFAM" id="SSF69593">
    <property type="entry name" value="Glycerol-3-phosphate (1)-acyltransferase"/>
    <property type="match status" value="1"/>
</dbReference>
<evidence type="ECO:0000256" key="5">
    <source>
        <dbReference type="ARBA" id="ARBA00022679"/>
    </source>
</evidence>
<dbReference type="GO" id="GO:0008654">
    <property type="term" value="P:phospholipid biosynthetic process"/>
    <property type="evidence" value="ECO:0007669"/>
    <property type="project" value="UniProtKB-KW"/>
</dbReference>
<evidence type="ECO:0000256" key="9">
    <source>
        <dbReference type="ARBA" id="ARBA00023136"/>
    </source>
</evidence>
<keyword evidence="10" id="KW-0594">Phospholipid biosynthesis</keyword>
<dbReference type="GO" id="GO:0016020">
    <property type="term" value="C:membrane"/>
    <property type="evidence" value="ECO:0007669"/>
    <property type="project" value="UniProtKB-SubCell"/>
</dbReference>
<feature type="domain" description="Phospholipid/glycerol acyltransferase" evidence="15">
    <location>
        <begin position="119"/>
        <end position="228"/>
    </location>
</feature>
<evidence type="ECO:0000256" key="1">
    <source>
        <dbReference type="ARBA" id="ARBA00004370"/>
    </source>
</evidence>
<dbReference type="CDD" id="cd07991">
    <property type="entry name" value="LPLAT_LPCAT1-like"/>
    <property type="match status" value="1"/>
</dbReference>
<evidence type="ECO:0000256" key="8">
    <source>
        <dbReference type="ARBA" id="ARBA00023098"/>
    </source>
</evidence>
<keyword evidence="8" id="KW-0443">Lipid metabolism</keyword>
<comment type="pathway">
    <text evidence="13">Phospholipid metabolism.</text>
</comment>
<reference evidence="16" key="1">
    <citation type="submission" date="2020-06" db="EMBL/GenBank/DDBJ databases">
        <title>Draft genome of Bugula neritina, a colonial animal packing powerful symbionts and potential medicines.</title>
        <authorList>
            <person name="Rayko M."/>
        </authorList>
    </citation>
    <scope>NUCLEOTIDE SEQUENCE [LARGE SCALE GENOMIC DNA]</scope>
    <source>
        <strain evidence="16">Kwan_BN1</strain>
    </source>
</reference>
<keyword evidence="4" id="KW-0444">Lipid biosynthesis</keyword>
<comment type="subcellular location">
    <subcellularLocation>
        <location evidence="1">Membrane</location>
    </subcellularLocation>
</comment>
<keyword evidence="9 14" id="KW-0472">Membrane</keyword>
<dbReference type="SMART" id="SM00563">
    <property type="entry name" value="PlsC"/>
    <property type="match status" value="1"/>
</dbReference>
<evidence type="ECO:0000256" key="3">
    <source>
        <dbReference type="ARBA" id="ARBA00008655"/>
    </source>
</evidence>
<dbReference type="InterPro" id="IPR002123">
    <property type="entry name" value="Plipid/glycerol_acylTrfase"/>
</dbReference>
<dbReference type="Proteomes" id="UP000593567">
    <property type="component" value="Unassembled WGS sequence"/>
</dbReference>
<dbReference type="GO" id="GO:0042171">
    <property type="term" value="F:lysophosphatidic acid acyltransferase activity"/>
    <property type="evidence" value="ECO:0007669"/>
    <property type="project" value="TreeGrafter"/>
</dbReference>
<comment type="similarity">
    <text evidence="3">Belongs to the 1-acyl-sn-glycerol-3-phosphate acyltransferase family.</text>
</comment>
<evidence type="ECO:0000256" key="7">
    <source>
        <dbReference type="ARBA" id="ARBA00022989"/>
    </source>
</evidence>
<protein>
    <submittedName>
        <fullName evidence="16">LPCAT2</fullName>
    </submittedName>
</protein>
<keyword evidence="6 14" id="KW-0812">Transmembrane</keyword>
<organism evidence="16 17">
    <name type="scientific">Bugula neritina</name>
    <name type="common">Brown bryozoan</name>
    <name type="synonym">Sertularia neritina</name>
    <dbReference type="NCBI Taxonomy" id="10212"/>
    <lineage>
        <taxon>Eukaryota</taxon>
        <taxon>Metazoa</taxon>
        <taxon>Spiralia</taxon>
        <taxon>Lophotrochozoa</taxon>
        <taxon>Bryozoa</taxon>
        <taxon>Gymnolaemata</taxon>
        <taxon>Cheilostomatida</taxon>
        <taxon>Flustrina</taxon>
        <taxon>Buguloidea</taxon>
        <taxon>Bugulidae</taxon>
        <taxon>Bugula</taxon>
    </lineage>
</organism>
<evidence type="ECO:0000256" key="11">
    <source>
        <dbReference type="ARBA" id="ARBA00023264"/>
    </source>
</evidence>
<feature type="transmembrane region" description="Helical" evidence="14">
    <location>
        <begin position="35"/>
        <end position="61"/>
    </location>
</feature>
<dbReference type="Pfam" id="PF01553">
    <property type="entry name" value="Acyltransferase"/>
    <property type="match status" value="1"/>
</dbReference>
<dbReference type="EMBL" id="VXIV02002515">
    <property type="protein sequence ID" value="KAF6024904.1"/>
    <property type="molecule type" value="Genomic_DNA"/>
</dbReference>
<evidence type="ECO:0000256" key="14">
    <source>
        <dbReference type="SAM" id="Phobius"/>
    </source>
</evidence>
<evidence type="ECO:0000313" key="16">
    <source>
        <dbReference type="EMBL" id="KAF6024904.1"/>
    </source>
</evidence>
<dbReference type="PANTHER" id="PTHR23063:SF7">
    <property type="entry name" value="LYSOPHOSPHOLIPID ACYLTRANSFERASE LPCAT4"/>
    <property type="match status" value="1"/>
</dbReference>
<keyword evidence="11" id="KW-1208">Phospholipid metabolism</keyword>
<keyword evidence="5" id="KW-0808">Transferase</keyword>
<accession>A0A7J7JH00</accession>
<evidence type="ECO:0000256" key="6">
    <source>
        <dbReference type="ARBA" id="ARBA00022692"/>
    </source>
</evidence>
<keyword evidence="7 14" id="KW-1133">Transmembrane helix</keyword>
<proteinExistence type="inferred from homology"/>
<dbReference type="AlphaFoldDB" id="A0A7J7JH00"/>
<name>A0A7J7JH00_BUGNE</name>
<evidence type="ECO:0000256" key="10">
    <source>
        <dbReference type="ARBA" id="ARBA00023209"/>
    </source>
</evidence>
<dbReference type="GO" id="GO:0005783">
    <property type="term" value="C:endoplasmic reticulum"/>
    <property type="evidence" value="ECO:0007669"/>
    <property type="project" value="TreeGrafter"/>
</dbReference>
<comment type="caution">
    <text evidence="16">The sequence shown here is derived from an EMBL/GenBank/DDBJ whole genome shotgun (WGS) entry which is preliminary data.</text>
</comment>
<dbReference type="InterPro" id="IPR045252">
    <property type="entry name" value="LPCAT1-like"/>
</dbReference>
<keyword evidence="12" id="KW-0012">Acyltransferase</keyword>
<gene>
    <name evidence="16" type="ORF">EB796_016787</name>
</gene>
<dbReference type="GO" id="GO:0047184">
    <property type="term" value="F:1-acylglycerophosphocholine O-acyltransferase activity"/>
    <property type="evidence" value="ECO:0007669"/>
    <property type="project" value="TreeGrafter"/>
</dbReference>
<evidence type="ECO:0000256" key="13">
    <source>
        <dbReference type="ARBA" id="ARBA00025707"/>
    </source>
</evidence>
<dbReference type="PANTHER" id="PTHR23063">
    <property type="entry name" value="PHOSPHOLIPID ACYLTRANSFERASE"/>
    <property type="match status" value="1"/>
</dbReference>
<evidence type="ECO:0000313" key="17">
    <source>
        <dbReference type="Proteomes" id="UP000593567"/>
    </source>
</evidence>
<sequence>MENTPALEDSGGDELPPSDDHPFQYTLYSTRTDRLIWFFMAFTLAPVKLFLVGLFFGLAWIPSRIAVIGLPLLPDKPLSGWRIVLKDLTMFFVRLAGYSAGLLKQTVKGRQASAKEAPVIIMAPHSSSLDTLGPLAHSIIGFPGAVSSIENAHLPVIGAIFRASQCIFVERKDPNSRSKAAQQIKDRVESGGEWPQIIIFPEGFCSNGRYLLPFKVGVSVQPMSVTFNNRLDVSSWIDTGPGLVAIWSLLLCTPISSMTVEWHPVYHPSEEEKKDPQLYATNVRKTMSRYLKLPTSDMTYSDLKDIVKQTKPDASLFALWKNIITKGFVEMPAKKHLY</sequence>